<feature type="compositionally biased region" description="Basic and acidic residues" evidence="3">
    <location>
        <begin position="953"/>
        <end position="973"/>
    </location>
</feature>
<dbReference type="PANTHER" id="PTHR46145:SF4">
    <property type="entry name" value="HEPARANASE"/>
    <property type="match status" value="1"/>
</dbReference>
<dbReference type="Pfam" id="PF03662">
    <property type="entry name" value="Glyco_hydro_79n"/>
    <property type="match status" value="1"/>
</dbReference>
<keyword evidence="4" id="KW-0732">Signal</keyword>
<feature type="coiled-coil region" evidence="2">
    <location>
        <begin position="1405"/>
        <end position="1432"/>
    </location>
</feature>
<evidence type="ECO:0000256" key="1">
    <source>
        <dbReference type="ARBA" id="ARBA00009800"/>
    </source>
</evidence>
<accession>A0A9P0HKJ0</accession>
<reference evidence="5" key="1">
    <citation type="submission" date="2022-01" db="EMBL/GenBank/DDBJ databases">
        <authorList>
            <person name="King R."/>
        </authorList>
    </citation>
    <scope>NUCLEOTIDE SEQUENCE</scope>
</reference>
<dbReference type="GO" id="GO:0031012">
    <property type="term" value="C:extracellular matrix"/>
    <property type="evidence" value="ECO:0007669"/>
    <property type="project" value="TreeGrafter"/>
</dbReference>
<organism evidence="5 6">
    <name type="scientific">Nezara viridula</name>
    <name type="common">Southern green stink bug</name>
    <name type="synonym">Cimex viridulus</name>
    <dbReference type="NCBI Taxonomy" id="85310"/>
    <lineage>
        <taxon>Eukaryota</taxon>
        <taxon>Metazoa</taxon>
        <taxon>Ecdysozoa</taxon>
        <taxon>Arthropoda</taxon>
        <taxon>Hexapoda</taxon>
        <taxon>Insecta</taxon>
        <taxon>Pterygota</taxon>
        <taxon>Neoptera</taxon>
        <taxon>Paraneoptera</taxon>
        <taxon>Hemiptera</taxon>
        <taxon>Heteroptera</taxon>
        <taxon>Panheteroptera</taxon>
        <taxon>Pentatomomorpha</taxon>
        <taxon>Pentatomoidea</taxon>
        <taxon>Pentatomidae</taxon>
        <taxon>Pentatominae</taxon>
        <taxon>Nezara</taxon>
    </lineage>
</organism>
<feature type="region of interest" description="Disordered" evidence="3">
    <location>
        <begin position="1129"/>
        <end position="1190"/>
    </location>
</feature>
<keyword evidence="2" id="KW-0175">Coiled coil</keyword>
<dbReference type="InterPro" id="IPR005199">
    <property type="entry name" value="Glyco_hydro_79"/>
</dbReference>
<comment type="similarity">
    <text evidence="1">Belongs to the glycosyl hydrolase 79 family.</text>
</comment>
<dbReference type="GO" id="GO:0016798">
    <property type="term" value="F:hydrolase activity, acting on glycosyl bonds"/>
    <property type="evidence" value="ECO:0007669"/>
    <property type="project" value="InterPro"/>
</dbReference>
<protein>
    <recommendedName>
        <fullName evidence="7">Heparanase</fullName>
    </recommendedName>
</protein>
<feature type="compositionally biased region" description="Polar residues" evidence="3">
    <location>
        <begin position="1175"/>
        <end position="1190"/>
    </location>
</feature>
<dbReference type="GO" id="GO:0005615">
    <property type="term" value="C:extracellular space"/>
    <property type="evidence" value="ECO:0007669"/>
    <property type="project" value="TreeGrafter"/>
</dbReference>
<evidence type="ECO:0000256" key="4">
    <source>
        <dbReference type="SAM" id="SignalP"/>
    </source>
</evidence>
<evidence type="ECO:0000256" key="2">
    <source>
        <dbReference type="SAM" id="Coils"/>
    </source>
</evidence>
<dbReference type="InterPro" id="IPR017853">
    <property type="entry name" value="GH"/>
</dbReference>
<dbReference type="GO" id="GO:0016020">
    <property type="term" value="C:membrane"/>
    <property type="evidence" value="ECO:0007669"/>
    <property type="project" value="InterPro"/>
</dbReference>
<feature type="region of interest" description="Disordered" evidence="3">
    <location>
        <begin position="698"/>
        <end position="727"/>
    </location>
</feature>
<feature type="signal peptide" evidence="4">
    <location>
        <begin position="1"/>
        <end position="18"/>
    </location>
</feature>
<gene>
    <name evidence="5" type="ORF">NEZAVI_LOCUS12755</name>
</gene>
<sequence length="1819" mass="205637">MNWQWLLLFLTCHTLINAVENKEVVAQINTKRLIHYVPDRFLSMTIDPTSLFLAGTLEQKALKMARGLYPSFVRLGGKATNYLKFGKELFVDNNTITEDQWDGVNHFVEDAGLDLIVSLNPTHRVQGVWDSRDALQLISYSDKHGYNVAWQLGYDTQGHQATGGEVGRDIIRLRKILDGFQRYATTPLFGPDLPDIYTLKESAFIKDILVQAGPVLGAIVVQMPFNNENPEQKISNILFNMESHIWSREIRYGRMIPKKPIWIAEKYPSHGSIEDAITLAKYLGTAAQIGCQMVFRQVGPESLKNPTPDYWFALLYKNLVGRGVFDAKVTSGNKSEIVLFSHCSPPISQERSILDTGFNYDKGSVTVFGVNESPDTVKLTLKASMKDEKAHIYFLTFEDDPNGKTEKTFLNGQLLTSSPSGDLPIISPKIKRTIKYGITVPPRSIFFIVLPDLKSRTCTSSSPYLSPDVQSLSKKLIHVVADALEKPSNDVKSEEEDPQNVYVKFAKTTGMQNLAITDNKPSQVQEDSEPDVQVKYITFNDNSWLSKLTETMGNSKVYEQSDQNASNANSEDKYPTLTAAITGSDNLTAIALPDSESSIVLPDPESSIVLPDLESSNEKRKKRSVHEQLSIDPDQSTGSGKNNVASQEDLVKHLNEYASTVYKKSKDEPNKEIQISNIPPLIFETLKKVKVTFKNLDKNSPKHATDNTNTNGSPLIEKTEEDSKDATPLNDYLISNDGSFVPVISDSEKGIADPTISKNKELYHYKVETLRNNERAPIDVNQKDIQNLDENNYQESNDANDKKIDPVITNEPFQGKEAYQGRIAKQQDSYGNPIEITDKSQEGIQAELDEKYTDQENIPSEILTSNQEKSGEAVELGGEKLKIDESPFSQNQESISETKETGTNYILNNMPVVTAMNLNNVEEPEKNIILLPINSVDQAVSPNLVDEQDGTDEQLRAGTDYDEKKSESNHDTSEMNDGVSLTKFNKKQDNELLNGEDEQEKVISRVDDAEKENLPSINGIISDAFYKSNGGEKKIKNEDYIDGDELLLVKSKDSLTNTKPLVYIPQQSSSEESKSSSLLLPMTIEQQGLGDGPPLPSYNADTVKVVQRAIPLNENMPIFMVPIMEPEEQLQENNEEETKVKNPAKSSKIIMNGGDIPDITNPDSISDRVGKDASNEGTFSPSSSQASENTMKLTDTKVESFADVPLENTVERSYGKTLPIINNNHNLLSSLQNQITLENIKKDIQELEAISNDSHEKRAVPKTDETYSTEEISMPVLIMTPQGELQPLEKSIYTSDMGSTMLPQFDTLPLKMSEVTDEKPDYSLPDENINENSPDTGERDEGKIDQYKLLEKSVPVQEVSNNKPDMVDKTEKSKADLEKERREKLLLLKKQIAEIRENFRAQVREEGLKAALQRREEEMRNYLNQEKELKKKLFAYPLVNHDHNILSRPRRLSYFPESDISGEEDCDYLDQKTYKRRTDSYGVPIIDDYEKSYLTQQVISAPLRNADNNHILFPLDPKTPQALVYDDKIIPAKFFGVLSMNEESSGTKSNNIANRQILDLPVENACQKCLIKQYDPHSILKESYNPKISEASFETYSLPKDTYIKSNNQPNYIPIVVLSTPIKNHRKRRSIDVDNLRSRRLSKRDIKQEADLKKRSIEQIPPFERNTYLDRSYDYLNEIPIETDNHLNNIDYIHPNDMTIHKSNDISVDKFPKGFPEFLPLNNLPTDYIQSRQNLFQDPPNWSDVKVTNDMEPRHFLEPLHPPSLVHPPSVVHPIIPEEHSQEKDSPKFYFWSLMHNKFKSVLEMLKSLAEWCSSSSRK</sequence>
<evidence type="ECO:0000256" key="3">
    <source>
        <dbReference type="SAM" id="MobiDB-lite"/>
    </source>
</evidence>
<feature type="region of interest" description="Disordered" evidence="3">
    <location>
        <begin position="944"/>
        <end position="997"/>
    </location>
</feature>
<dbReference type="SUPFAM" id="SSF51445">
    <property type="entry name" value="(Trans)glycosidases"/>
    <property type="match status" value="1"/>
</dbReference>
<feature type="region of interest" description="Disordered" evidence="3">
    <location>
        <begin position="1317"/>
        <end position="1341"/>
    </location>
</feature>
<feature type="region of interest" description="Disordered" evidence="3">
    <location>
        <begin position="608"/>
        <end position="643"/>
    </location>
</feature>
<name>A0A9P0HKJ0_NEZVI</name>
<evidence type="ECO:0000313" key="6">
    <source>
        <dbReference type="Proteomes" id="UP001152798"/>
    </source>
</evidence>
<feature type="compositionally biased region" description="Polar residues" evidence="3">
    <location>
        <begin position="633"/>
        <end position="643"/>
    </location>
</feature>
<dbReference type="Gene3D" id="3.20.20.80">
    <property type="entry name" value="Glycosidases"/>
    <property type="match status" value="1"/>
</dbReference>
<dbReference type="EMBL" id="OV725082">
    <property type="protein sequence ID" value="CAH1404323.1"/>
    <property type="molecule type" value="Genomic_DNA"/>
</dbReference>
<dbReference type="OrthoDB" id="7736742at2759"/>
<dbReference type="Proteomes" id="UP001152798">
    <property type="component" value="Chromosome 6"/>
</dbReference>
<feature type="compositionally biased region" description="Basic and acidic residues" evidence="3">
    <location>
        <begin position="1165"/>
        <end position="1174"/>
    </location>
</feature>
<evidence type="ECO:0008006" key="7">
    <source>
        <dbReference type="Google" id="ProtNLM"/>
    </source>
</evidence>
<dbReference type="PANTHER" id="PTHR46145">
    <property type="entry name" value="HEPARANASE"/>
    <property type="match status" value="1"/>
</dbReference>
<proteinExistence type="inferred from homology"/>
<evidence type="ECO:0000313" key="5">
    <source>
        <dbReference type="EMBL" id="CAH1404323.1"/>
    </source>
</evidence>
<keyword evidence="6" id="KW-1185">Reference proteome</keyword>
<feature type="chain" id="PRO_5040182585" description="Heparanase" evidence="4">
    <location>
        <begin position="19"/>
        <end position="1819"/>
    </location>
</feature>